<dbReference type="AlphaFoldDB" id="A0A9X0B6X4"/>
<comment type="caution">
    <text evidence="2">The sequence shown here is derived from an EMBL/GenBank/DDBJ whole genome shotgun (WGS) entry which is preliminary data.</text>
</comment>
<sequence length="103" mass="11350">MSSPTQGARGWNALPSLNLLRVYDRRGSPSPFLVFRFADDKAFSSSTGTQHSSSWALLRSRTLGISFDLATRVLAFNNSQGFADSFGDADTDHVDERPRDLIP</sequence>
<keyword evidence="3" id="KW-1185">Reference proteome</keyword>
<proteinExistence type="predicted"/>
<evidence type="ECO:0000313" key="2">
    <source>
        <dbReference type="EMBL" id="KAJ5390202.1"/>
    </source>
</evidence>
<reference evidence="2" key="2">
    <citation type="journal article" date="2023" name="IMA Fungus">
        <title>Comparative genomic study of the Penicillium genus elucidates a diverse pangenome and 15 lateral gene transfer events.</title>
        <authorList>
            <person name="Petersen C."/>
            <person name="Sorensen T."/>
            <person name="Nielsen M.R."/>
            <person name="Sondergaard T.E."/>
            <person name="Sorensen J.L."/>
            <person name="Fitzpatrick D.A."/>
            <person name="Frisvad J.C."/>
            <person name="Nielsen K.L."/>
        </authorList>
    </citation>
    <scope>NUCLEOTIDE SEQUENCE</scope>
    <source>
        <strain evidence="2">IBT 29864</strain>
    </source>
</reference>
<feature type="compositionally biased region" description="Basic and acidic residues" evidence="1">
    <location>
        <begin position="90"/>
        <end position="103"/>
    </location>
</feature>
<accession>A0A9X0B6X4</accession>
<dbReference type="Proteomes" id="UP001147782">
    <property type="component" value="Unassembled WGS sequence"/>
</dbReference>
<evidence type="ECO:0000256" key="1">
    <source>
        <dbReference type="SAM" id="MobiDB-lite"/>
    </source>
</evidence>
<dbReference type="EMBL" id="JAPZBS010000001">
    <property type="protein sequence ID" value="KAJ5390202.1"/>
    <property type="molecule type" value="Genomic_DNA"/>
</dbReference>
<name>A0A9X0B6X4_9EURO</name>
<dbReference type="GeneID" id="81433378"/>
<gene>
    <name evidence="2" type="ORF">N7496_001270</name>
</gene>
<reference evidence="2" key="1">
    <citation type="submission" date="2022-11" db="EMBL/GenBank/DDBJ databases">
        <authorList>
            <person name="Petersen C."/>
        </authorList>
    </citation>
    <scope>NUCLEOTIDE SEQUENCE</scope>
    <source>
        <strain evidence="2">IBT 29864</strain>
    </source>
</reference>
<organism evidence="2 3">
    <name type="scientific">Penicillium cataractarum</name>
    <dbReference type="NCBI Taxonomy" id="2100454"/>
    <lineage>
        <taxon>Eukaryota</taxon>
        <taxon>Fungi</taxon>
        <taxon>Dikarya</taxon>
        <taxon>Ascomycota</taxon>
        <taxon>Pezizomycotina</taxon>
        <taxon>Eurotiomycetes</taxon>
        <taxon>Eurotiomycetidae</taxon>
        <taxon>Eurotiales</taxon>
        <taxon>Aspergillaceae</taxon>
        <taxon>Penicillium</taxon>
    </lineage>
</organism>
<protein>
    <submittedName>
        <fullName evidence="2">Uncharacterized protein</fullName>
    </submittedName>
</protein>
<feature type="region of interest" description="Disordered" evidence="1">
    <location>
        <begin position="82"/>
        <end position="103"/>
    </location>
</feature>
<evidence type="ECO:0000313" key="3">
    <source>
        <dbReference type="Proteomes" id="UP001147782"/>
    </source>
</evidence>
<dbReference type="RefSeq" id="XP_056560930.1">
    <property type="nucleotide sequence ID" value="XM_056694201.1"/>
</dbReference>